<name>X1V043_9ZZZZ</name>
<evidence type="ECO:0000313" key="1">
    <source>
        <dbReference type="EMBL" id="GAJ05521.1"/>
    </source>
</evidence>
<accession>X1V043</accession>
<protein>
    <submittedName>
        <fullName evidence="1">Uncharacterized protein</fullName>
    </submittedName>
</protein>
<reference evidence="1" key="1">
    <citation type="journal article" date="2014" name="Front. Microbiol.">
        <title>High frequency of phylogenetically diverse reductive dehalogenase-homologous genes in deep subseafloor sedimentary metagenomes.</title>
        <authorList>
            <person name="Kawai M."/>
            <person name="Futagami T."/>
            <person name="Toyoda A."/>
            <person name="Takaki Y."/>
            <person name="Nishi S."/>
            <person name="Hori S."/>
            <person name="Arai W."/>
            <person name="Tsubouchi T."/>
            <person name="Morono Y."/>
            <person name="Uchiyama I."/>
            <person name="Ito T."/>
            <person name="Fujiyama A."/>
            <person name="Inagaki F."/>
            <person name="Takami H."/>
        </authorList>
    </citation>
    <scope>NUCLEOTIDE SEQUENCE</scope>
    <source>
        <strain evidence="1">Expedition CK06-06</strain>
    </source>
</reference>
<gene>
    <name evidence="1" type="ORF">S12H4_52141</name>
</gene>
<proteinExistence type="predicted"/>
<comment type="caution">
    <text evidence="1">The sequence shown here is derived from an EMBL/GenBank/DDBJ whole genome shotgun (WGS) entry which is preliminary data.</text>
</comment>
<sequence>ADFGTDDELHSKHVQYACNVTDALYWILEEPSTERFRSSAYLDLDLLKLLARTIETRTGEKLVNYR</sequence>
<organism evidence="1">
    <name type="scientific">marine sediment metagenome</name>
    <dbReference type="NCBI Taxonomy" id="412755"/>
    <lineage>
        <taxon>unclassified sequences</taxon>
        <taxon>metagenomes</taxon>
        <taxon>ecological metagenomes</taxon>
    </lineage>
</organism>
<dbReference type="EMBL" id="BARW01033041">
    <property type="protein sequence ID" value="GAJ05521.1"/>
    <property type="molecule type" value="Genomic_DNA"/>
</dbReference>
<dbReference type="AlphaFoldDB" id="X1V043"/>
<feature type="non-terminal residue" evidence="1">
    <location>
        <position position="1"/>
    </location>
</feature>